<comment type="caution">
    <text evidence="2">The sequence shown here is derived from an EMBL/GenBank/DDBJ whole genome shotgun (WGS) entry which is preliminary data.</text>
</comment>
<evidence type="ECO:0000313" key="3">
    <source>
        <dbReference type="Proteomes" id="UP000461288"/>
    </source>
</evidence>
<protein>
    <recommendedName>
        <fullName evidence="4">Lipoprotein</fullName>
    </recommendedName>
</protein>
<feature type="signal peptide" evidence="1">
    <location>
        <begin position="1"/>
        <end position="19"/>
    </location>
</feature>
<accession>A0A7X3HEA5</accession>
<dbReference type="EMBL" id="WTFN01000150">
    <property type="protein sequence ID" value="MWK60085.1"/>
    <property type="molecule type" value="Genomic_DNA"/>
</dbReference>
<keyword evidence="1" id="KW-0732">Signal</keyword>
<dbReference type="AlphaFoldDB" id="A0A7X3HEA5"/>
<evidence type="ECO:0000256" key="1">
    <source>
        <dbReference type="SAM" id="SignalP"/>
    </source>
</evidence>
<evidence type="ECO:0000313" key="2">
    <source>
        <dbReference type="EMBL" id="MWK60085.1"/>
    </source>
</evidence>
<name>A0A7X3HEA5_9GAMM</name>
<dbReference type="RefSeq" id="WP_160483288.1">
    <property type="nucleotide sequence ID" value="NZ_BQIA01000025.1"/>
</dbReference>
<feature type="chain" id="PRO_5031144985" description="Lipoprotein" evidence="1">
    <location>
        <begin position="20"/>
        <end position="187"/>
    </location>
</feature>
<dbReference type="Proteomes" id="UP000461288">
    <property type="component" value="Unassembled WGS sequence"/>
</dbReference>
<organism evidence="2 3">
    <name type="scientific">Metapseudomonas otitidis</name>
    <dbReference type="NCBI Taxonomy" id="319939"/>
    <lineage>
        <taxon>Bacteria</taxon>
        <taxon>Pseudomonadati</taxon>
        <taxon>Pseudomonadota</taxon>
        <taxon>Gammaproteobacteria</taxon>
        <taxon>Pseudomonadales</taxon>
        <taxon>Pseudomonadaceae</taxon>
        <taxon>Metapseudomonas</taxon>
    </lineage>
</organism>
<reference evidence="2 3" key="1">
    <citation type="submission" date="2019-12" db="EMBL/GenBank/DDBJ databases">
        <title>Draft genome sequence of Pseudomonas otitidis recovered from a chicken carcass.</title>
        <authorList>
            <person name="Vieira T.R."/>
            <person name="Oliviera E.F.C."/>
            <person name="Silva N.M.V."/>
            <person name="Sambrano G.E."/>
            <person name="Cibulski S.P."/>
            <person name="Cardoso M.R.I."/>
        </authorList>
    </citation>
    <scope>NUCLEOTIDE SEQUENCE [LARGE SCALE GENOMIC DNA]</scope>
    <source>
        <strain evidence="2 3">25_K</strain>
    </source>
</reference>
<evidence type="ECO:0008006" key="4">
    <source>
        <dbReference type="Google" id="ProtNLM"/>
    </source>
</evidence>
<sequence length="187" mass="21263">MLRLLLLPIALIFSSEALSDTALCKYRNNIVHGPFKNQLNNDSDIYFSESKNSNEPIYLITSKMKSGKCEKETIIDRYYIAGSPPSVETLFFHNIHNKKNAITILSWEINSRGIGTYGKLYQIFAYKKTKSGLIANKEIELNPNMSGLDGYQEGEQTSFKLKTAGDIKKYLDQHLNQPIEPSTQENF</sequence>
<gene>
    <name evidence="2" type="ORF">GO594_29240</name>
</gene>
<proteinExistence type="predicted"/>